<dbReference type="EMBL" id="CP032090">
    <property type="protein sequence ID" value="AXV64729.1"/>
    <property type="molecule type" value="Genomic_DNA"/>
</dbReference>
<dbReference type="GeneID" id="99504853"/>
<sequence length="182" mass="21396">MKLKIDIKSLPQVEFRPYMIECAYDYYMVAKTASHQRMGLQSVLSVLSIEILFKSFNALAVGNISKPNETYIFDRKSLPKKSDPHDLIILYHSLPLDIAKFLVNKNELEILEKYRESFKSSRYIYEPNASKLHRDDIIKLAAKLICYVVFLYKEQGCKDSFIQYFNVDEFFFNDVQKFLGVY</sequence>
<dbReference type="RefSeq" id="WP_075593889.1">
    <property type="nucleotide sequence ID" value="NZ_CP032090.1"/>
</dbReference>
<organism evidence="1 2">
    <name type="scientific">Pseudoalteromonas lipolytica</name>
    <dbReference type="NCBI Taxonomy" id="570156"/>
    <lineage>
        <taxon>Bacteria</taxon>
        <taxon>Pseudomonadati</taxon>
        <taxon>Pseudomonadota</taxon>
        <taxon>Gammaproteobacteria</taxon>
        <taxon>Alteromonadales</taxon>
        <taxon>Pseudoalteromonadaceae</taxon>
        <taxon>Pseudoalteromonas</taxon>
    </lineage>
</organism>
<evidence type="ECO:0000313" key="1">
    <source>
        <dbReference type="EMBL" id="AXV64729.1"/>
    </source>
</evidence>
<accession>A0AAD0RY35</accession>
<protein>
    <submittedName>
        <fullName evidence="1">Uncharacterized protein</fullName>
    </submittedName>
</protein>
<evidence type="ECO:0000313" key="2">
    <source>
        <dbReference type="Proteomes" id="UP000264605"/>
    </source>
</evidence>
<gene>
    <name evidence="1" type="ORF">D0907_05220</name>
</gene>
<dbReference type="Proteomes" id="UP000264605">
    <property type="component" value="Chromosome"/>
</dbReference>
<dbReference type="KEGG" id="pdj:D0907_05220"/>
<name>A0AAD0RY35_9GAMM</name>
<proteinExistence type="predicted"/>
<dbReference type="AlphaFoldDB" id="A0AAD0RY35"/>
<reference evidence="1 2" key="1">
    <citation type="submission" date="2018-08" db="EMBL/GenBank/DDBJ databases">
        <title>Draft genome sequence of Pseudoalteromonas donghaensis HJ51.</title>
        <authorList>
            <person name="Oh J."/>
            <person name="Roh D."/>
        </authorList>
    </citation>
    <scope>NUCLEOTIDE SEQUENCE [LARGE SCALE GENOMIC DNA]</scope>
    <source>
        <strain evidence="1 2">HJ51</strain>
    </source>
</reference>